<evidence type="ECO:0000256" key="1">
    <source>
        <dbReference type="SAM" id="MobiDB-lite"/>
    </source>
</evidence>
<feature type="region of interest" description="Disordered" evidence="1">
    <location>
        <begin position="66"/>
        <end position="121"/>
    </location>
</feature>
<dbReference type="EMBL" id="CP068570">
    <property type="protein sequence ID" value="QQZ49691.1"/>
    <property type="molecule type" value="Genomic_DNA"/>
</dbReference>
<proteinExistence type="predicted"/>
<protein>
    <recommendedName>
        <fullName evidence="3">Major facilitator superfamily (MFS) profile domain-containing protein</fullName>
    </recommendedName>
</protein>
<organism evidence="2">
    <name type="scientific">Phenylobacterium glaciei</name>
    <dbReference type="NCBI Taxonomy" id="2803784"/>
    <lineage>
        <taxon>Bacteria</taxon>
        <taxon>Pseudomonadati</taxon>
        <taxon>Pseudomonadota</taxon>
        <taxon>Alphaproteobacteria</taxon>
        <taxon>Caulobacterales</taxon>
        <taxon>Caulobacteraceae</taxon>
        <taxon>Phenylobacterium</taxon>
    </lineage>
</organism>
<name>A0A974P1U0_9CAUL</name>
<evidence type="ECO:0000313" key="2">
    <source>
        <dbReference type="EMBL" id="QQZ49691.1"/>
    </source>
</evidence>
<feature type="compositionally biased region" description="Pro residues" evidence="1">
    <location>
        <begin position="112"/>
        <end position="121"/>
    </location>
</feature>
<sequence>MRGFAVLLCIVPAVGMALNGVAPSELRYASGLFNLMRNLGGAIGIAVVNTWIGDFARTHTLRMSESMADNPEHAGGLISASPPMPRGSRRTPPSRSARPRASWCGSSGARPRPWPSPTSSG</sequence>
<reference evidence="2" key="1">
    <citation type="submission" date="2021-01" db="EMBL/GenBank/DDBJ databases">
        <title>Genome sequence of Phenylobacterium sp. 20VBR1 isolated from a valley glaceir, Ny-Alesund, Svalbard.</title>
        <authorList>
            <person name="Thomas F.A."/>
            <person name="Krishnan K.P."/>
            <person name="Sinha R.K."/>
        </authorList>
    </citation>
    <scope>NUCLEOTIDE SEQUENCE</scope>
    <source>
        <strain evidence="2">20VBR1</strain>
    </source>
</reference>
<feature type="compositionally biased region" description="Low complexity" evidence="1">
    <location>
        <begin position="90"/>
        <end position="102"/>
    </location>
</feature>
<evidence type="ECO:0008006" key="3">
    <source>
        <dbReference type="Google" id="ProtNLM"/>
    </source>
</evidence>
<dbReference type="AlphaFoldDB" id="A0A974P1U0"/>
<gene>
    <name evidence="2" type="ORF">JKL49_22975</name>
</gene>
<accession>A0A974P1U0</accession>